<dbReference type="InterPro" id="IPR044901">
    <property type="entry name" value="Trehalose_TreZ_E-set_sf"/>
</dbReference>
<dbReference type="Gene3D" id="1.10.10.760">
    <property type="entry name" value="E-set domains of sugar-utilizing enzymes"/>
    <property type="match status" value="1"/>
</dbReference>
<reference evidence="18" key="1">
    <citation type="submission" date="2011-11" db="EMBL/GenBank/DDBJ databases">
        <title>Improved High-Quality Draft sequence of Desulfovibrio sp. U5L.</title>
        <authorList>
            <consortium name="US DOE Joint Genome Institute"/>
            <person name="Lucas S."/>
            <person name="Han J."/>
            <person name="Lapidus A."/>
            <person name="Cheng J.-F."/>
            <person name="Goodwin L."/>
            <person name="Pitluck S."/>
            <person name="Peters L."/>
            <person name="Ovchinnikova G."/>
            <person name="Held B."/>
            <person name="Detter J.C."/>
            <person name="Han C."/>
            <person name="Tapia R."/>
            <person name="Land M."/>
            <person name="Hauser L."/>
            <person name="Kyrpides N."/>
            <person name="Ivanova N."/>
            <person name="Pagani I."/>
            <person name="Gabster J."/>
            <person name="Walker C."/>
            <person name="Stolyar S."/>
            <person name="Stahl D."/>
            <person name="Arkin A."/>
            <person name="Dehal P."/>
            <person name="Hazen T."/>
            <person name="Woyke T."/>
        </authorList>
    </citation>
    <scope>NUCLEOTIDE SEQUENCE [LARGE SCALE GENOMIC DNA]</scope>
    <source>
        <strain evidence="18">U5L</strain>
    </source>
</reference>
<gene>
    <name evidence="18" type="ORF">DesU5LDRAFT_0871</name>
</gene>
<dbReference type="CDD" id="cd02853">
    <property type="entry name" value="E_set_MTHase_like_N"/>
    <property type="match status" value="1"/>
</dbReference>
<dbReference type="InterPro" id="IPR017853">
    <property type="entry name" value="GH"/>
</dbReference>
<dbReference type="InterPro" id="IPR014756">
    <property type="entry name" value="Ig_E-set"/>
</dbReference>
<accession>I2PYG6</accession>
<dbReference type="SUPFAM" id="SSF51445">
    <property type="entry name" value="(Trans)glycosidases"/>
    <property type="match status" value="1"/>
</dbReference>
<dbReference type="InterPro" id="IPR006047">
    <property type="entry name" value="GH13_cat_dom"/>
</dbReference>
<dbReference type="GO" id="GO:0033942">
    <property type="term" value="F:4-alpha-D-(1-&gt;4)-alpha-D-glucanotrehalose trehalohydrolase activity"/>
    <property type="evidence" value="ECO:0007669"/>
    <property type="project" value="UniProtKB-EC"/>
</dbReference>
<evidence type="ECO:0000313" key="18">
    <source>
        <dbReference type="EMBL" id="EIG52572.1"/>
    </source>
</evidence>
<dbReference type="InterPro" id="IPR004193">
    <property type="entry name" value="Glyco_hydro_13_N"/>
</dbReference>
<evidence type="ECO:0000256" key="10">
    <source>
        <dbReference type="ARBA" id="ARBA00032057"/>
    </source>
</evidence>
<dbReference type="InterPro" id="IPR013783">
    <property type="entry name" value="Ig-like_fold"/>
</dbReference>
<dbReference type="AlphaFoldDB" id="I2PYG6"/>
<evidence type="ECO:0000256" key="1">
    <source>
        <dbReference type="ARBA" id="ARBA00004496"/>
    </source>
</evidence>
<dbReference type="PANTHER" id="PTHR43651">
    <property type="entry name" value="1,4-ALPHA-GLUCAN-BRANCHING ENZYME"/>
    <property type="match status" value="1"/>
</dbReference>
<comment type="similarity">
    <text evidence="3 14">Belongs to the glycosyl hydrolase 13 family.</text>
</comment>
<organism evidence="18">
    <name type="scientific">Desulfovibrio sp. U5L</name>
    <dbReference type="NCBI Taxonomy" id="596152"/>
    <lineage>
        <taxon>Bacteria</taxon>
        <taxon>Pseudomonadati</taxon>
        <taxon>Thermodesulfobacteriota</taxon>
        <taxon>Desulfovibrionia</taxon>
        <taxon>Desulfovibrionales</taxon>
        <taxon>Desulfovibrionaceae</taxon>
        <taxon>Desulfovibrio</taxon>
    </lineage>
</organism>
<dbReference type="InterPro" id="IPR012768">
    <property type="entry name" value="Trehalose_TreZ"/>
</dbReference>
<dbReference type="UniPathway" id="UPA00299"/>
<dbReference type="HOGENOM" id="CLU_020726_2_0_7"/>
<feature type="active site" description="Proton donor" evidence="15">
    <location>
        <position position="305"/>
    </location>
</feature>
<evidence type="ECO:0000256" key="5">
    <source>
        <dbReference type="ARBA" id="ARBA00015938"/>
    </source>
</evidence>
<evidence type="ECO:0000256" key="15">
    <source>
        <dbReference type="PIRSR" id="PIRSR006337-1"/>
    </source>
</evidence>
<dbReference type="CDD" id="cd11325">
    <property type="entry name" value="AmyAc_GTHase"/>
    <property type="match status" value="1"/>
</dbReference>
<dbReference type="InterPro" id="IPR022567">
    <property type="entry name" value="DUF3459"/>
</dbReference>
<dbReference type="EC" id="3.2.1.141" evidence="4 13"/>
<comment type="pathway">
    <text evidence="2 14">Glycan biosynthesis; trehalose biosynthesis.</text>
</comment>
<dbReference type="EMBL" id="JH600068">
    <property type="protein sequence ID" value="EIG52572.1"/>
    <property type="molecule type" value="Genomic_DNA"/>
</dbReference>
<evidence type="ECO:0000256" key="4">
    <source>
        <dbReference type="ARBA" id="ARBA00012268"/>
    </source>
</evidence>
<keyword evidence="8" id="KW-0119">Carbohydrate metabolism</keyword>
<dbReference type="Gene3D" id="2.60.40.10">
    <property type="entry name" value="Immunoglobulins"/>
    <property type="match status" value="1"/>
</dbReference>
<dbReference type="PANTHER" id="PTHR43651:SF11">
    <property type="entry name" value="MALTO-OLIGOSYLTREHALOSE TREHALOHYDROLASE"/>
    <property type="match status" value="1"/>
</dbReference>
<dbReference type="Gene3D" id="3.20.20.80">
    <property type="entry name" value="Glycosidases"/>
    <property type="match status" value="1"/>
</dbReference>
<keyword evidence="6" id="KW-0963">Cytoplasm</keyword>
<evidence type="ECO:0000256" key="6">
    <source>
        <dbReference type="ARBA" id="ARBA00022490"/>
    </source>
</evidence>
<keyword evidence="9 14" id="KW-0326">Glycosidase</keyword>
<proteinExistence type="inferred from homology"/>
<dbReference type="eggNOG" id="COG0296">
    <property type="taxonomic scope" value="Bacteria"/>
</dbReference>
<feature type="active site" description="Nucleophile" evidence="15">
    <location>
        <position position="270"/>
    </location>
</feature>
<name>I2PYG6_9BACT</name>
<dbReference type="GO" id="GO:0005992">
    <property type="term" value="P:trehalose biosynthetic process"/>
    <property type="evidence" value="ECO:0007669"/>
    <property type="project" value="UniProtKB-UniRule"/>
</dbReference>
<dbReference type="Pfam" id="PF02922">
    <property type="entry name" value="CBM_48"/>
    <property type="match status" value="1"/>
</dbReference>
<comment type="subcellular location">
    <subcellularLocation>
        <location evidence="1 15">Cytoplasm</location>
    </subcellularLocation>
</comment>
<dbReference type="STRING" id="596152.DesU5LDRAFT_0871"/>
<evidence type="ECO:0000256" key="8">
    <source>
        <dbReference type="ARBA" id="ARBA00023277"/>
    </source>
</evidence>
<keyword evidence="7 14" id="KW-0378">Hydrolase</keyword>
<evidence type="ECO:0000256" key="7">
    <source>
        <dbReference type="ARBA" id="ARBA00022801"/>
    </source>
</evidence>
<comment type="catalytic activity">
    <reaction evidence="12 14">
        <text>hydrolysis of (1-&gt;4)-alpha-D-glucosidic linkage in 4-alpha-D-[(1-&gt;4)-alpha-D-glucanosyl]n trehalose to yield trehalose and (1-&gt;4)-alpha-D-glucan.</text>
        <dbReference type="EC" id="3.2.1.141"/>
    </reaction>
</comment>
<feature type="domain" description="Glycosyl hydrolase family 13 catalytic" evidence="17">
    <location>
        <begin position="123"/>
        <end position="470"/>
    </location>
</feature>
<dbReference type="PIRSF" id="PIRSF006337">
    <property type="entry name" value="Trehalose_TreZ"/>
    <property type="match status" value="1"/>
</dbReference>
<protein>
    <recommendedName>
        <fullName evidence="5 13">Malto-oligosyltrehalose trehalohydrolase</fullName>
        <shortName evidence="14">MTHase</shortName>
        <ecNumber evidence="4 13">3.2.1.141</ecNumber>
    </recommendedName>
    <alternativeName>
        <fullName evidence="11 14">4-alpha-D-((1-&gt;4)-alpha-D-glucano)trehalose trehalohydrolase</fullName>
    </alternativeName>
    <alternativeName>
        <fullName evidence="10 14">Maltooligosyl trehalose trehalohydrolase</fullName>
    </alternativeName>
</protein>
<dbReference type="OrthoDB" id="9800174at2"/>
<evidence type="ECO:0000256" key="9">
    <source>
        <dbReference type="ARBA" id="ARBA00023295"/>
    </source>
</evidence>
<feature type="site" description="Transition state stabilizer" evidence="16">
    <location>
        <position position="400"/>
    </location>
</feature>
<dbReference type="SUPFAM" id="SSF81296">
    <property type="entry name" value="E set domains"/>
    <property type="match status" value="1"/>
</dbReference>
<dbReference type="SMART" id="SM00642">
    <property type="entry name" value="Aamy"/>
    <property type="match status" value="1"/>
</dbReference>
<evidence type="ECO:0000256" key="3">
    <source>
        <dbReference type="ARBA" id="ARBA00008061"/>
    </source>
</evidence>
<dbReference type="NCBIfam" id="TIGR02402">
    <property type="entry name" value="trehalose_TreZ"/>
    <property type="match status" value="1"/>
</dbReference>
<evidence type="ECO:0000256" key="16">
    <source>
        <dbReference type="PIRSR" id="PIRSR006337-3"/>
    </source>
</evidence>
<evidence type="ECO:0000256" key="2">
    <source>
        <dbReference type="ARBA" id="ARBA00005199"/>
    </source>
</evidence>
<evidence type="ECO:0000256" key="14">
    <source>
        <dbReference type="PIRNR" id="PIRNR006337"/>
    </source>
</evidence>
<evidence type="ECO:0000256" key="13">
    <source>
        <dbReference type="NCBIfam" id="TIGR02402"/>
    </source>
</evidence>
<dbReference type="Pfam" id="PF11941">
    <property type="entry name" value="DUF3459"/>
    <property type="match status" value="1"/>
</dbReference>
<evidence type="ECO:0000256" key="11">
    <source>
        <dbReference type="ARBA" id="ARBA00033284"/>
    </source>
</evidence>
<evidence type="ECO:0000259" key="17">
    <source>
        <dbReference type="SMART" id="SM00642"/>
    </source>
</evidence>
<evidence type="ECO:0000256" key="12">
    <source>
        <dbReference type="ARBA" id="ARBA00034013"/>
    </source>
</evidence>
<dbReference type="GO" id="GO:0005737">
    <property type="term" value="C:cytoplasm"/>
    <property type="evidence" value="ECO:0007669"/>
    <property type="project" value="UniProtKB-SubCell"/>
</dbReference>
<sequence>MVMKTKRRYPVGAEVQPSGGTHFLVWAPRPGKVELVLESGPGAPATIPMRALADGYYGAMVPVATAGTRYRFRLDGQGYYPDPASRFQPDGPHGSSQVVDPSAYDWQDAGWPGVSVKGQVIYEMHIGTFTREGTFAAAQNELAELAACGLTVVEVMPVADFPGRFGWGYDGVGQFAPVWLYGEPDDFRRFVDTAHQHGLGVILDVVYNHFGPSGNYLKEYSPDYFTDAYKNEWGEAINFDGKNSRPVREFFLANAAYWIEEFHLDGLRLDATQQIFDASPEYIVAAIARRVRQAAAGRQTILVAENEPQDTNLVRPATAGGSGLDSLWNDDFHHSAMVALTGRNEAYYTDYLGKPQEFLSMLKYGYLYQGQRYKWQKGRRGTPGLDLPPEAFVLYIQNHDQIANSGRSERLQFLTDPGRLRAMTALLLLAPGTPMLFQGQEFGASTPFYYFSDHDPELAKLVREGRAQFTQQFRSLATPEMQPLVTDPGNPSVFEQCKLDLGERQRHRPVYDLHKDLLRLRREDPVFSAPAPRGLDGAVVAEECLVLRYFGKGGDDRLLVVNFGRDVHLDPAPEPLLAPPAGLDWGILWSSEDPKYGGTGTSLPDTEENWRMQGHAAVALAPVPREDKKDA</sequence>
<dbReference type="Pfam" id="PF00128">
    <property type="entry name" value="Alpha-amylase"/>
    <property type="match status" value="1"/>
</dbReference>